<gene>
    <name evidence="2" type="primary">mycF</name>
    <name evidence="2" type="ORF">V144x_54530</name>
</gene>
<reference evidence="2 3" key="1">
    <citation type="submission" date="2019-03" db="EMBL/GenBank/DDBJ databases">
        <title>Deep-cultivation of Planctomycetes and their phenomic and genomic characterization uncovers novel biology.</title>
        <authorList>
            <person name="Wiegand S."/>
            <person name="Jogler M."/>
            <person name="Boedeker C."/>
            <person name="Pinto D."/>
            <person name="Vollmers J."/>
            <person name="Rivas-Marin E."/>
            <person name="Kohn T."/>
            <person name="Peeters S.H."/>
            <person name="Heuer A."/>
            <person name="Rast P."/>
            <person name="Oberbeckmann S."/>
            <person name="Bunk B."/>
            <person name="Jeske O."/>
            <person name="Meyerdierks A."/>
            <person name="Storesund J.E."/>
            <person name="Kallscheuer N."/>
            <person name="Luecker S."/>
            <person name="Lage O.M."/>
            <person name="Pohl T."/>
            <person name="Merkel B.J."/>
            <person name="Hornburger P."/>
            <person name="Mueller R.-W."/>
            <person name="Bruemmer F."/>
            <person name="Labrenz M."/>
            <person name="Spormann A.M."/>
            <person name="Op den Camp H."/>
            <person name="Overmann J."/>
            <person name="Amann R."/>
            <person name="Jetten M.S.M."/>
            <person name="Mascher T."/>
            <person name="Medema M.H."/>
            <person name="Devos D.P."/>
            <person name="Kaster A.-K."/>
            <person name="Ovreas L."/>
            <person name="Rohde M."/>
            <person name="Galperin M.Y."/>
            <person name="Jogler C."/>
        </authorList>
    </citation>
    <scope>NUCLEOTIDE SEQUENCE [LARGE SCALE GENOMIC DNA]</scope>
    <source>
        <strain evidence="2 3">V144</strain>
    </source>
</reference>
<feature type="region of interest" description="Disordered" evidence="1">
    <location>
        <begin position="27"/>
        <end position="56"/>
    </location>
</feature>
<dbReference type="GO" id="GO:0032259">
    <property type="term" value="P:methylation"/>
    <property type="evidence" value="ECO:0007669"/>
    <property type="project" value="UniProtKB-KW"/>
</dbReference>
<dbReference type="Proteomes" id="UP000318704">
    <property type="component" value="Chromosome"/>
</dbReference>
<evidence type="ECO:0000313" key="3">
    <source>
        <dbReference type="Proteomes" id="UP000318704"/>
    </source>
</evidence>
<proteinExistence type="predicted"/>
<name>A0A517W3V2_9PLAN</name>
<dbReference type="InterPro" id="IPR008884">
    <property type="entry name" value="TylF_MeTrfase"/>
</dbReference>
<dbReference type="SUPFAM" id="SSF53335">
    <property type="entry name" value="S-adenosyl-L-methionine-dependent methyltransferases"/>
    <property type="match status" value="1"/>
</dbReference>
<evidence type="ECO:0000256" key="1">
    <source>
        <dbReference type="SAM" id="MobiDB-lite"/>
    </source>
</evidence>
<accession>A0A517W3V2</accession>
<dbReference type="KEGG" id="gaw:V144x_54530"/>
<keyword evidence="2" id="KW-0489">Methyltransferase</keyword>
<dbReference type="RefSeq" id="WP_144989877.1">
    <property type="nucleotide sequence ID" value="NZ_CP037920.1"/>
</dbReference>
<dbReference type="EC" id="2.1.1.237" evidence="2"/>
<dbReference type="Pfam" id="PF05711">
    <property type="entry name" value="TylF"/>
    <property type="match status" value="1"/>
</dbReference>
<dbReference type="GO" id="GO:0008168">
    <property type="term" value="F:methyltransferase activity"/>
    <property type="evidence" value="ECO:0007669"/>
    <property type="project" value="UniProtKB-KW"/>
</dbReference>
<evidence type="ECO:0000313" key="2">
    <source>
        <dbReference type="EMBL" id="QDT99939.1"/>
    </source>
</evidence>
<dbReference type="PANTHER" id="PTHR40036">
    <property type="entry name" value="MACROCIN O-METHYLTRANSFERASE"/>
    <property type="match status" value="1"/>
</dbReference>
<protein>
    <submittedName>
        <fullName evidence="2">Mycinamicin III 3''-O-methyltransferase</fullName>
        <ecNumber evidence="2">2.1.1.237</ecNumber>
    </submittedName>
</protein>
<sequence>MLLRKYKTFRSLITHLKRLPALETKVKELDKKTSPNGTSSNPSQIQSKVTTTPQTQTDYQSWMNSAINGNPPKPGFWIYSSWGPETPYYSMVMDAARKAEFNYARELISDATFKDIPGAIVEFGVFEGDWLEQLAEAQDLNSNHREIWGFDSFQGLPKTTEHDLDCWSEGQYAADYASVSKRLKCEQRPHIHLIKGWFSESFKQPEVQSIEKIAFARVDCDLYEPAVECLEYLENRLVDGAILVFDDWTWNLDKGETKAFKEWVEKDCKLHFEFLCYNCNGHLYLRVSKQ</sequence>
<dbReference type="Gene3D" id="3.40.50.150">
    <property type="entry name" value="Vaccinia Virus protein VP39"/>
    <property type="match status" value="1"/>
</dbReference>
<dbReference type="AlphaFoldDB" id="A0A517W3V2"/>
<feature type="compositionally biased region" description="Polar residues" evidence="1">
    <location>
        <begin position="34"/>
        <end position="56"/>
    </location>
</feature>
<dbReference type="InterPro" id="IPR029063">
    <property type="entry name" value="SAM-dependent_MTases_sf"/>
</dbReference>
<keyword evidence="2" id="KW-0808">Transferase</keyword>
<organism evidence="2 3">
    <name type="scientific">Gimesia aquarii</name>
    <dbReference type="NCBI Taxonomy" id="2527964"/>
    <lineage>
        <taxon>Bacteria</taxon>
        <taxon>Pseudomonadati</taxon>
        <taxon>Planctomycetota</taxon>
        <taxon>Planctomycetia</taxon>
        <taxon>Planctomycetales</taxon>
        <taxon>Planctomycetaceae</taxon>
        <taxon>Gimesia</taxon>
    </lineage>
</organism>
<dbReference type="EMBL" id="CP037920">
    <property type="protein sequence ID" value="QDT99939.1"/>
    <property type="molecule type" value="Genomic_DNA"/>
</dbReference>
<dbReference type="PANTHER" id="PTHR40036:SF1">
    <property type="entry name" value="MACROCIN O-METHYLTRANSFERASE"/>
    <property type="match status" value="1"/>
</dbReference>